<accession>A0AA36IRQ4</accession>
<protein>
    <submittedName>
        <fullName evidence="1">Uncharacterized protein</fullName>
    </submittedName>
</protein>
<dbReference type="AlphaFoldDB" id="A0AA36IRQ4"/>
<evidence type="ECO:0000313" key="2">
    <source>
        <dbReference type="Proteomes" id="UP001178507"/>
    </source>
</evidence>
<sequence>MAAKAFQWVGASAEWLAEIRRWREKSQTFAKIFDELTTKPRADGRRVEEIHFHRLEGPTETNCWWEFDKDETKQIGHIGVVVNLPDWPLPRQKSTILVEVCNAYQDCVQGLKPDIKKYNAGQGEEYATHMELMEHGSIKLHHKICEELNETGLYDQWGTVLDPEKKESWVKFEDYLRAMKETKHTQRMIDDFNKQKPKK</sequence>
<name>A0AA36IRQ4_9DINO</name>
<gene>
    <name evidence="1" type="ORF">EVOR1521_LOCUS17441</name>
</gene>
<keyword evidence="2" id="KW-1185">Reference proteome</keyword>
<organism evidence="1 2">
    <name type="scientific">Effrenium voratum</name>
    <dbReference type="NCBI Taxonomy" id="2562239"/>
    <lineage>
        <taxon>Eukaryota</taxon>
        <taxon>Sar</taxon>
        <taxon>Alveolata</taxon>
        <taxon>Dinophyceae</taxon>
        <taxon>Suessiales</taxon>
        <taxon>Symbiodiniaceae</taxon>
        <taxon>Effrenium</taxon>
    </lineage>
</organism>
<comment type="caution">
    <text evidence="1">The sequence shown here is derived from an EMBL/GenBank/DDBJ whole genome shotgun (WGS) entry which is preliminary data.</text>
</comment>
<dbReference type="EMBL" id="CAUJNA010002313">
    <property type="protein sequence ID" value="CAJ1392313.1"/>
    <property type="molecule type" value="Genomic_DNA"/>
</dbReference>
<evidence type="ECO:0000313" key="1">
    <source>
        <dbReference type="EMBL" id="CAJ1392313.1"/>
    </source>
</evidence>
<reference evidence="1" key="1">
    <citation type="submission" date="2023-08" db="EMBL/GenBank/DDBJ databases">
        <authorList>
            <person name="Chen Y."/>
            <person name="Shah S."/>
            <person name="Dougan E. K."/>
            <person name="Thang M."/>
            <person name="Chan C."/>
        </authorList>
    </citation>
    <scope>NUCLEOTIDE SEQUENCE</scope>
</reference>
<dbReference type="Proteomes" id="UP001178507">
    <property type="component" value="Unassembled WGS sequence"/>
</dbReference>
<proteinExistence type="predicted"/>